<evidence type="ECO:0000313" key="2">
    <source>
        <dbReference type="Proteomes" id="UP001500418"/>
    </source>
</evidence>
<organism evidence="1 2">
    <name type="scientific">Streptomyces rhizosphaericus</name>
    <dbReference type="NCBI Taxonomy" id="114699"/>
    <lineage>
        <taxon>Bacteria</taxon>
        <taxon>Bacillati</taxon>
        <taxon>Actinomycetota</taxon>
        <taxon>Actinomycetes</taxon>
        <taxon>Kitasatosporales</taxon>
        <taxon>Streptomycetaceae</taxon>
        <taxon>Streptomyces</taxon>
        <taxon>Streptomyces violaceusniger group</taxon>
    </lineage>
</organism>
<dbReference type="EMBL" id="BAAAID010000069">
    <property type="protein sequence ID" value="GAA0951332.1"/>
    <property type="molecule type" value="Genomic_DNA"/>
</dbReference>
<accession>A0ABN1R3E4</accession>
<name>A0ABN1R3E4_9ACTN</name>
<gene>
    <name evidence="1" type="ORF">GCM10009575_075370</name>
</gene>
<sequence>MRLFDLQRGGHWTLYGFGVRPRPPHPSVRAVAIGGEITDTGGHARRAYAATDGECALVRPDGHIAIRTHDQAAIDAYLRPALPQAP</sequence>
<protein>
    <recommendedName>
        <fullName evidence="3">FAD-binding domain-containing protein</fullName>
    </recommendedName>
</protein>
<reference evidence="1 2" key="1">
    <citation type="journal article" date="2019" name="Int. J. Syst. Evol. Microbiol.">
        <title>The Global Catalogue of Microorganisms (GCM) 10K type strain sequencing project: providing services to taxonomists for standard genome sequencing and annotation.</title>
        <authorList>
            <consortium name="The Broad Institute Genomics Platform"/>
            <consortium name="The Broad Institute Genome Sequencing Center for Infectious Disease"/>
            <person name="Wu L."/>
            <person name="Ma J."/>
        </authorList>
    </citation>
    <scope>NUCLEOTIDE SEQUENCE [LARGE SCALE GENOMIC DNA]</scope>
    <source>
        <strain evidence="1 2">JCM 11444</strain>
    </source>
</reference>
<evidence type="ECO:0008006" key="3">
    <source>
        <dbReference type="Google" id="ProtNLM"/>
    </source>
</evidence>
<comment type="caution">
    <text evidence="1">The sequence shown here is derived from an EMBL/GenBank/DDBJ whole genome shotgun (WGS) entry which is preliminary data.</text>
</comment>
<keyword evidence="2" id="KW-1185">Reference proteome</keyword>
<dbReference type="Gene3D" id="3.40.30.120">
    <property type="match status" value="1"/>
</dbReference>
<proteinExistence type="predicted"/>
<evidence type="ECO:0000313" key="1">
    <source>
        <dbReference type="EMBL" id="GAA0951332.1"/>
    </source>
</evidence>
<dbReference type="Proteomes" id="UP001500418">
    <property type="component" value="Unassembled WGS sequence"/>
</dbReference>